<accession>A0A0N7L8H2</accession>
<sequence>MGSQFQKHFFLFDDTKCKSDRFSAAHHSLMTPTLEDSTASHDLKLFSVIQTLPFLDHVKVHLIPSHVILLNLTLCRHRVFFH</sequence>
<dbReference type="EMBL" id="CCYD01003101">
    <property type="protein sequence ID" value="CEG49867.1"/>
    <property type="molecule type" value="Genomic_DNA"/>
</dbReference>
<evidence type="ECO:0000313" key="2">
    <source>
        <dbReference type="Proteomes" id="UP000054928"/>
    </source>
</evidence>
<name>A0A0N7L8H2_PLAHL</name>
<reference evidence="2" key="1">
    <citation type="submission" date="2014-09" db="EMBL/GenBank/DDBJ databases">
        <authorList>
            <person name="Sharma Rahul"/>
            <person name="Thines Marco"/>
        </authorList>
    </citation>
    <scope>NUCLEOTIDE SEQUENCE [LARGE SCALE GENOMIC DNA]</scope>
</reference>
<proteinExistence type="predicted"/>
<dbReference type="AlphaFoldDB" id="A0A0N7L8H2"/>
<dbReference type="Proteomes" id="UP000054928">
    <property type="component" value="Unassembled WGS sequence"/>
</dbReference>
<evidence type="ECO:0000313" key="1">
    <source>
        <dbReference type="EMBL" id="CEG49867.1"/>
    </source>
</evidence>
<protein>
    <submittedName>
        <fullName evidence="1">Uncharacterized protein</fullName>
    </submittedName>
</protein>
<keyword evidence="2" id="KW-1185">Reference proteome</keyword>
<dbReference type="GeneID" id="36410277"/>
<dbReference type="RefSeq" id="XP_024586236.1">
    <property type="nucleotide sequence ID" value="XM_024721103.2"/>
</dbReference>
<organism evidence="1 2">
    <name type="scientific">Plasmopara halstedii</name>
    <name type="common">Downy mildew of sunflower</name>
    <dbReference type="NCBI Taxonomy" id="4781"/>
    <lineage>
        <taxon>Eukaryota</taxon>
        <taxon>Sar</taxon>
        <taxon>Stramenopiles</taxon>
        <taxon>Oomycota</taxon>
        <taxon>Peronosporomycetes</taxon>
        <taxon>Peronosporales</taxon>
        <taxon>Peronosporaceae</taxon>
        <taxon>Plasmopara</taxon>
    </lineage>
</organism>